<dbReference type="Proteomes" id="UP001295423">
    <property type="component" value="Unassembled WGS sequence"/>
</dbReference>
<dbReference type="AlphaFoldDB" id="A0AAD2FK81"/>
<keyword evidence="3" id="KW-1185">Reference proteome</keyword>
<feature type="region of interest" description="Disordered" evidence="1">
    <location>
        <begin position="1"/>
        <end position="20"/>
    </location>
</feature>
<name>A0AAD2FK81_9STRA</name>
<proteinExistence type="predicted"/>
<protein>
    <submittedName>
        <fullName evidence="2">Uncharacterized protein</fullName>
    </submittedName>
</protein>
<evidence type="ECO:0000256" key="1">
    <source>
        <dbReference type="SAM" id="MobiDB-lite"/>
    </source>
</evidence>
<feature type="compositionally biased region" description="Low complexity" evidence="1">
    <location>
        <begin position="1"/>
        <end position="12"/>
    </location>
</feature>
<gene>
    <name evidence="2" type="ORF">CYCCA115_LOCUS5556</name>
</gene>
<evidence type="ECO:0000313" key="2">
    <source>
        <dbReference type="EMBL" id="CAJ1937199.1"/>
    </source>
</evidence>
<comment type="caution">
    <text evidence="2">The sequence shown here is derived from an EMBL/GenBank/DDBJ whole genome shotgun (WGS) entry which is preliminary data.</text>
</comment>
<accession>A0AAD2FK81</accession>
<sequence length="195" mass="21901">MEGAQVQQQSQQPTPRQHSSAITGAISKLKELGINFLALDFDQTILDIHTGGRWKESLEELLPHVRPVFVQLIQAALEYNIQVAIVTFSGQTTMIRETLEHTVGLPGAHQIPIRGGDRSWRYQGEGSLDGKQAHMASAVEELETRQPETKITKATTLLIDDDRKNIRFALYDGTRAIWFNPDKPHKLLQDILKLA</sequence>
<dbReference type="SUPFAM" id="SSF56784">
    <property type="entry name" value="HAD-like"/>
    <property type="match status" value="1"/>
</dbReference>
<dbReference type="InterPro" id="IPR036412">
    <property type="entry name" value="HAD-like_sf"/>
</dbReference>
<evidence type="ECO:0000313" key="3">
    <source>
        <dbReference type="Proteomes" id="UP001295423"/>
    </source>
</evidence>
<dbReference type="EMBL" id="CAKOGP040000613">
    <property type="protein sequence ID" value="CAJ1937199.1"/>
    <property type="molecule type" value="Genomic_DNA"/>
</dbReference>
<organism evidence="2 3">
    <name type="scientific">Cylindrotheca closterium</name>
    <dbReference type="NCBI Taxonomy" id="2856"/>
    <lineage>
        <taxon>Eukaryota</taxon>
        <taxon>Sar</taxon>
        <taxon>Stramenopiles</taxon>
        <taxon>Ochrophyta</taxon>
        <taxon>Bacillariophyta</taxon>
        <taxon>Bacillariophyceae</taxon>
        <taxon>Bacillariophycidae</taxon>
        <taxon>Bacillariales</taxon>
        <taxon>Bacillariaceae</taxon>
        <taxon>Cylindrotheca</taxon>
    </lineage>
</organism>
<reference evidence="2" key="1">
    <citation type="submission" date="2023-08" db="EMBL/GenBank/DDBJ databases">
        <authorList>
            <person name="Audoor S."/>
            <person name="Bilcke G."/>
        </authorList>
    </citation>
    <scope>NUCLEOTIDE SEQUENCE</scope>
</reference>